<dbReference type="EMBL" id="FTNR01000008">
    <property type="protein sequence ID" value="SIS04393.1"/>
    <property type="molecule type" value="Genomic_DNA"/>
</dbReference>
<dbReference type="OrthoDB" id="201158at2157"/>
<evidence type="ECO:0000313" key="2">
    <source>
        <dbReference type="Proteomes" id="UP000185936"/>
    </source>
</evidence>
<accession>A0A1N7FVJ7</accession>
<proteinExistence type="predicted"/>
<sequence>MQVTETQDVACPKCGTHSSIPVPDRDVELKVSPYVAAFGEYTKVECSDEHVFWVYYC</sequence>
<dbReference type="AlphaFoldDB" id="A0A1N7FVJ7"/>
<name>A0A1N7FVJ7_9EURY</name>
<keyword evidence="2" id="KW-1185">Reference proteome</keyword>
<organism evidence="1 2">
    <name type="scientific">Natronorubrum thiooxidans</name>
    <dbReference type="NCBI Taxonomy" id="308853"/>
    <lineage>
        <taxon>Archaea</taxon>
        <taxon>Methanobacteriati</taxon>
        <taxon>Methanobacteriota</taxon>
        <taxon>Stenosarchaea group</taxon>
        <taxon>Halobacteria</taxon>
        <taxon>Halobacteriales</taxon>
        <taxon>Natrialbaceae</taxon>
        <taxon>Natronorubrum</taxon>
    </lineage>
</organism>
<evidence type="ECO:0000313" key="1">
    <source>
        <dbReference type="EMBL" id="SIS04393.1"/>
    </source>
</evidence>
<gene>
    <name evidence="1" type="ORF">SAMN05421752_108150</name>
</gene>
<dbReference type="Proteomes" id="UP000185936">
    <property type="component" value="Unassembled WGS sequence"/>
</dbReference>
<dbReference type="Pfam" id="PF23454">
    <property type="entry name" value="Zn_ribbon_Brz"/>
    <property type="match status" value="1"/>
</dbReference>
<dbReference type="InterPro" id="IPR053463">
    <property type="entry name" value="Brz_Regulator"/>
</dbReference>
<dbReference type="RefSeq" id="WP_173834888.1">
    <property type="nucleotide sequence ID" value="NZ_FTNR01000008.1"/>
</dbReference>
<protein>
    <submittedName>
        <fullName evidence="1">Uncharacterized protein</fullName>
    </submittedName>
</protein>
<reference evidence="2" key="1">
    <citation type="submission" date="2017-01" db="EMBL/GenBank/DDBJ databases">
        <authorList>
            <person name="Varghese N."/>
            <person name="Submissions S."/>
        </authorList>
    </citation>
    <scope>NUCLEOTIDE SEQUENCE [LARGE SCALE GENOMIC DNA]</scope>
    <source>
        <strain evidence="2">type strain: HArc-</strain>
    </source>
</reference>